<organism evidence="2 3">
    <name type="scientific">Strongylus vulgaris</name>
    <name type="common">Blood worm</name>
    <dbReference type="NCBI Taxonomy" id="40348"/>
    <lineage>
        <taxon>Eukaryota</taxon>
        <taxon>Metazoa</taxon>
        <taxon>Ecdysozoa</taxon>
        <taxon>Nematoda</taxon>
        <taxon>Chromadorea</taxon>
        <taxon>Rhabditida</taxon>
        <taxon>Rhabditina</taxon>
        <taxon>Rhabditomorpha</taxon>
        <taxon>Strongyloidea</taxon>
        <taxon>Strongylidae</taxon>
        <taxon>Strongylus</taxon>
    </lineage>
</organism>
<evidence type="ECO:0000256" key="1">
    <source>
        <dbReference type="SAM" id="MobiDB-lite"/>
    </source>
</evidence>
<gene>
    <name evidence="2" type="ORF">SVUK_LOCUS19302</name>
</gene>
<keyword evidence="3" id="KW-1185">Reference proteome</keyword>
<name>A0A3P7JZ95_STRVU</name>
<dbReference type="Proteomes" id="UP000270094">
    <property type="component" value="Unassembled WGS sequence"/>
</dbReference>
<reference evidence="2 3" key="1">
    <citation type="submission" date="2018-11" db="EMBL/GenBank/DDBJ databases">
        <authorList>
            <consortium name="Pathogen Informatics"/>
        </authorList>
    </citation>
    <scope>NUCLEOTIDE SEQUENCE [LARGE SCALE GENOMIC DNA]</scope>
</reference>
<feature type="region of interest" description="Disordered" evidence="1">
    <location>
        <begin position="1"/>
        <end position="20"/>
    </location>
</feature>
<evidence type="ECO:0000313" key="2">
    <source>
        <dbReference type="EMBL" id="VDM84304.1"/>
    </source>
</evidence>
<dbReference type="EMBL" id="UYYB01129190">
    <property type="protein sequence ID" value="VDM84304.1"/>
    <property type="molecule type" value="Genomic_DNA"/>
</dbReference>
<dbReference type="AlphaFoldDB" id="A0A3P7JZ95"/>
<accession>A0A3P7JZ95</accession>
<proteinExistence type="predicted"/>
<feature type="non-terminal residue" evidence="2">
    <location>
        <position position="47"/>
    </location>
</feature>
<evidence type="ECO:0000313" key="3">
    <source>
        <dbReference type="Proteomes" id="UP000270094"/>
    </source>
</evidence>
<sequence>MARLSISKGEGTAETTMSDRGQVLFGEQLSTFGRVLVDAETLNGDGN</sequence>
<protein>
    <submittedName>
        <fullName evidence="2">Uncharacterized protein</fullName>
    </submittedName>
</protein>